<dbReference type="AlphaFoldDB" id="A0A5E4R5Z0"/>
<dbReference type="Proteomes" id="UP000324832">
    <property type="component" value="Unassembled WGS sequence"/>
</dbReference>
<protein>
    <submittedName>
        <fullName evidence="2">Uncharacterized protein</fullName>
    </submittedName>
</protein>
<gene>
    <name evidence="2" type="ORF">LSINAPIS_LOCUS14910</name>
</gene>
<name>A0A5E4R5Z0_9NEOP</name>
<feature type="compositionally biased region" description="Polar residues" evidence="1">
    <location>
        <begin position="204"/>
        <end position="217"/>
    </location>
</feature>
<accession>A0A5E4R5Z0</accession>
<organism evidence="2 3">
    <name type="scientific">Leptidea sinapis</name>
    <dbReference type="NCBI Taxonomy" id="189913"/>
    <lineage>
        <taxon>Eukaryota</taxon>
        <taxon>Metazoa</taxon>
        <taxon>Ecdysozoa</taxon>
        <taxon>Arthropoda</taxon>
        <taxon>Hexapoda</taxon>
        <taxon>Insecta</taxon>
        <taxon>Pterygota</taxon>
        <taxon>Neoptera</taxon>
        <taxon>Endopterygota</taxon>
        <taxon>Lepidoptera</taxon>
        <taxon>Glossata</taxon>
        <taxon>Ditrysia</taxon>
        <taxon>Papilionoidea</taxon>
        <taxon>Pieridae</taxon>
        <taxon>Dismorphiinae</taxon>
        <taxon>Leptidea</taxon>
    </lineage>
</organism>
<dbReference type="EMBL" id="FZQP02006961">
    <property type="protein sequence ID" value="VVD05352.1"/>
    <property type="molecule type" value="Genomic_DNA"/>
</dbReference>
<reference evidence="2 3" key="1">
    <citation type="submission" date="2017-07" db="EMBL/GenBank/DDBJ databases">
        <authorList>
            <person name="Talla V."/>
            <person name="Backstrom N."/>
        </authorList>
    </citation>
    <scope>NUCLEOTIDE SEQUENCE [LARGE SCALE GENOMIC DNA]</scope>
</reference>
<evidence type="ECO:0000256" key="1">
    <source>
        <dbReference type="SAM" id="MobiDB-lite"/>
    </source>
</evidence>
<feature type="non-terminal residue" evidence="2">
    <location>
        <position position="282"/>
    </location>
</feature>
<evidence type="ECO:0000313" key="2">
    <source>
        <dbReference type="EMBL" id="VVD05352.1"/>
    </source>
</evidence>
<feature type="region of interest" description="Disordered" evidence="1">
    <location>
        <begin position="184"/>
        <end position="228"/>
    </location>
</feature>
<feature type="non-terminal residue" evidence="2">
    <location>
        <position position="1"/>
    </location>
</feature>
<sequence>SKQIQRDSKEFSSRYTHGFLTLLADNLDEGLRFLRSVVPLARMLQLFAGKYKPRAEHDIKKICNNHCEKQPIHLMCEEQNGYSVRSELVDFIRILRHVERHTQERASTLLLDGAPPGTVAVSKWLDATTYFLRTDASLYRFSNFYTCYNDAKCSFCVFQNRNLPHICTDADFATLQSTEIPLRSTIDKTTQNPLPRERTPSPPTGTSTDEQTFSATTGKGCGKKSGEENCQEDSQCIVCGENYSTRKTKSRDEWYQCTNVQPVLNGLTKVKKFLSLWWMLIE</sequence>
<keyword evidence="3" id="KW-1185">Reference proteome</keyword>
<proteinExistence type="predicted"/>
<evidence type="ECO:0000313" key="3">
    <source>
        <dbReference type="Proteomes" id="UP000324832"/>
    </source>
</evidence>